<organism evidence="2 3">
    <name type="scientific">Cryobacterium levicorallinum</name>
    <dbReference type="NCBI Taxonomy" id="995038"/>
    <lineage>
        <taxon>Bacteria</taxon>
        <taxon>Bacillati</taxon>
        <taxon>Actinomycetota</taxon>
        <taxon>Actinomycetes</taxon>
        <taxon>Micrococcales</taxon>
        <taxon>Microbacteriaceae</taxon>
        <taxon>Cryobacterium</taxon>
    </lineage>
</organism>
<protein>
    <submittedName>
        <fullName evidence="2">HipA N-terminal domain-containing protein</fullName>
    </submittedName>
</protein>
<feature type="domain" description="HipA N-terminal subdomain 1" evidence="1">
    <location>
        <begin position="10"/>
        <end position="72"/>
    </location>
</feature>
<dbReference type="InterPro" id="IPR017508">
    <property type="entry name" value="HipA_N1"/>
</dbReference>
<proteinExistence type="predicted"/>
<evidence type="ECO:0000313" key="3">
    <source>
        <dbReference type="Proteomes" id="UP000199681"/>
    </source>
</evidence>
<sequence>MCLGLGSTILSASVPFDLVSNRSRAGRRRNFFSELLPEGTALDNLAAEIRVSSDDTIALLAQFGCDVAGAIQTHVIKPPCRHRHNIHLIRNTFKRLEDGLGGAPPTRYGWCTDCSNLPGGLFAEVAVRVQDILRGGARIEFRVPPRGILE</sequence>
<evidence type="ECO:0000259" key="1">
    <source>
        <dbReference type="Pfam" id="PF13657"/>
    </source>
</evidence>
<comment type="caution">
    <text evidence="2">The sequence shown here is derived from an EMBL/GenBank/DDBJ whole genome shotgun (WGS) entry which is preliminary data.</text>
</comment>
<dbReference type="Proteomes" id="UP000199681">
    <property type="component" value="Unassembled WGS sequence"/>
</dbReference>
<reference evidence="2 3" key="1">
    <citation type="submission" date="2016-10" db="EMBL/GenBank/DDBJ databases">
        <authorList>
            <person name="Varghese N."/>
            <person name="Submissions S."/>
        </authorList>
    </citation>
    <scope>NUCLEOTIDE SEQUENCE [LARGE SCALE GENOMIC DNA]</scope>
    <source>
        <strain evidence="2 3">GMCC 1.11211</strain>
    </source>
</reference>
<dbReference type="NCBIfam" id="TIGR03071">
    <property type="entry name" value="couple_hipA"/>
    <property type="match status" value="1"/>
</dbReference>
<name>A0ABY1EBD2_9MICO</name>
<keyword evidence="3" id="KW-1185">Reference proteome</keyword>
<gene>
    <name evidence="2" type="ORF">SAMN05216274_103248</name>
</gene>
<dbReference type="RefSeq" id="WP_092448696.1">
    <property type="nucleotide sequence ID" value="NZ_BKAC01000001.1"/>
</dbReference>
<dbReference type="EMBL" id="FOPW01000003">
    <property type="protein sequence ID" value="SFH34481.1"/>
    <property type="molecule type" value="Genomic_DNA"/>
</dbReference>
<accession>A0ABY1EBD2</accession>
<dbReference type="Pfam" id="PF13657">
    <property type="entry name" value="Couple_hipA"/>
    <property type="match status" value="1"/>
</dbReference>
<evidence type="ECO:0000313" key="2">
    <source>
        <dbReference type="EMBL" id="SFH34481.1"/>
    </source>
</evidence>